<comment type="similarity">
    <text evidence="1">Belongs to the Gfa family.</text>
</comment>
<keyword evidence="2" id="KW-0479">Metal-binding</keyword>
<sequence>MATKNPAHVAHCQCGAVEISTWGQPMMVNACYCDDCQTAAQRLAASANSGRVSSVDGGTEFMVFRRDRIACTRGADRLQAMRLTAPSKTRRMIASCCATPMYMAFDDKRPWVSAFRSPFGADAPPVEMRICTRFKRSEVEAEDGLPSHPGYPPAMMVRILAVLPLMLFSKPVGALP</sequence>
<keyword evidence="3" id="KW-0862">Zinc</keyword>
<dbReference type="InterPro" id="IPR006913">
    <property type="entry name" value="CENP-V/GFA"/>
</dbReference>
<feature type="domain" description="CENP-V/GFA" evidence="4">
    <location>
        <begin position="10"/>
        <end position="106"/>
    </location>
</feature>
<accession>A0A1I7EPW8</accession>
<dbReference type="InterPro" id="IPR011057">
    <property type="entry name" value="Mss4-like_sf"/>
</dbReference>
<dbReference type="GO" id="GO:0046872">
    <property type="term" value="F:metal ion binding"/>
    <property type="evidence" value="ECO:0007669"/>
    <property type="project" value="UniProtKB-KW"/>
</dbReference>
<protein>
    <submittedName>
        <fullName evidence="5">Uncharacterized conserved protein</fullName>
    </submittedName>
</protein>
<name>A0A1I7EPW8_9BURK</name>
<dbReference type="Pfam" id="PF04828">
    <property type="entry name" value="GFA"/>
    <property type="match status" value="1"/>
</dbReference>
<dbReference type="SUPFAM" id="SSF51316">
    <property type="entry name" value="Mss4-like"/>
    <property type="match status" value="1"/>
</dbReference>
<dbReference type="Proteomes" id="UP000198844">
    <property type="component" value="Unassembled WGS sequence"/>
</dbReference>
<evidence type="ECO:0000259" key="4">
    <source>
        <dbReference type="Pfam" id="PF04828"/>
    </source>
</evidence>
<reference evidence="5 6" key="1">
    <citation type="submission" date="2016-10" db="EMBL/GenBank/DDBJ databases">
        <authorList>
            <person name="de Groot N.N."/>
        </authorList>
    </citation>
    <scope>NUCLEOTIDE SEQUENCE [LARGE SCALE GENOMIC DNA]</scope>
    <source>
        <strain evidence="5 6">LMG 27731</strain>
    </source>
</reference>
<dbReference type="Gene3D" id="3.90.1590.10">
    <property type="entry name" value="glutathione-dependent formaldehyde- activating enzyme (gfa)"/>
    <property type="match status" value="1"/>
</dbReference>
<gene>
    <name evidence="5" type="ORF">SAMN05192563_104446</name>
</gene>
<evidence type="ECO:0000313" key="6">
    <source>
        <dbReference type="Proteomes" id="UP000198844"/>
    </source>
</evidence>
<evidence type="ECO:0000256" key="1">
    <source>
        <dbReference type="ARBA" id="ARBA00005495"/>
    </source>
</evidence>
<dbReference type="GO" id="GO:0016846">
    <property type="term" value="F:carbon-sulfur lyase activity"/>
    <property type="evidence" value="ECO:0007669"/>
    <property type="project" value="InterPro"/>
</dbReference>
<dbReference type="EMBL" id="FPBH01000044">
    <property type="protein sequence ID" value="SFU25968.1"/>
    <property type="molecule type" value="Genomic_DNA"/>
</dbReference>
<evidence type="ECO:0000256" key="3">
    <source>
        <dbReference type="ARBA" id="ARBA00022833"/>
    </source>
</evidence>
<organism evidence="5 6">
    <name type="scientific">Paraburkholderia aspalathi</name>
    <dbReference type="NCBI Taxonomy" id="1324617"/>
    <lineage>
        <taxon>Bacteria</taxon>
        <taxon>Pseudomonadati</taxon>
        <taxon>Pseudomonadota</taxon>
        <taxon>Betaproteobacteria</taxon>
        <taxon>Burkholderiales</taxon>
        <taxon>Burkholderiaceae</taxon>
        <taxon>Paraburkholderia</taxon>
    </lineage>
</organism>
<evidence type="ECO:0000256" key="2">
    <source>
        <dbReference type="ARBA" id="ARBA00022723"/>
    </source>
</evidence>
<dbReference type="AlphaFoldDB" id="A0A1I7EPW8"/>
<proteinExistence type="inferred from homology"/>
<evidence type="ECO:0000313" key="5">
    <source>
        <dbReference type="EMBL" id="SFU25968.1"/>
    </source>
</evidence>